<gene>
    <name evidence="3" type="ORF">ACFSCY_06360</name>
</gene>
<evidence type="ECO:0000313" key="4">
    <source>
        <dbReference type="Proteomes" id="UP001597145"/>
    </source>
</evidence>
<sequence length="252" mass="26152">MDSSHGNRVVALKVFSPQLSADAGFRERFRHDASVLGALREPQIVPIHRYGELGGLAYLDMRLVRGPTLDEALRHGPLDPDRAAVVAEQVRSAQAAMGRAGLGHRPVHTSEVLLTGSPDRGEFVQLVGLGLGRPPVPPGAAAPDALLALGPTPRPARLDRRRLLLAATATVAALGTALAVALVRPSGPAGADQPGGPVERPALMATLTTVVDVDATTLVAQIDYTGAIETTDLHTGVPVGTPLVGQQGYASR</sequence>
<evidence type="ECO:0000313" key="3">
    <source>
        <dbReference type="EMBL" id="MFD1529058.1"/>
    </source>
</evidence>
<evidence type="ECO:0000256" key="1">
    <source>
        <dbReference type="SAM" id="Phobius"/>
    </source>
</evidence>
<protein>
    <recommendedName>
        <fullName evidence="2">Protein kinase domain-containing protein</fullName>
    </recommendedName>
</protein>
<feature type="transmembrane region" description="Helical" evidence="1">
    <location>
        <begin position="163"/>
        <end position="183"/>
    </location>
</feature>
<dbReference type="PROSITE" id="PS50011">
    <property type="entry name" value="PROTEIN_KINASE_DOM"/>
    <property type="match status" value="1"/>
</dbReference>
<reference evidence="4" key="1">
    <citation type="journal article" date="2019" name="Int. J. Syst. Evol. Microbiol.">
        <title>The Global Catalogue of Microorganisms (GCM) 10K type strain sequencing project: providing services to taxonomists for standard genome sequencing and annotation.</title>
        <authorList>
            <consortium name="The Broad Institute Genomics Platform"/>
            <consortium name="The Broad Institute Genome Sequencing Center for Infectious Disease"/>
            <person name="Wu L."/>
            <person name="Ma J."/>
        </authorList>
    </citation>
    <scope>NUCLEOTIDE SEQUENCE [LARGE SCALE GENOMIC DNA]</scope>
    <source>
        <strain evidence="4">JCM 12165</strain>
    </source>
</reference>
<dbReference type="RefSeq" id="WP_343974888.1">
    <property type="nucleotide sequence ID" value="NZ_BAAAJG010000008.1"/>
</dbReference>
<dbReference type="InterPro" id="IPR011009">
    <property type="entry name" value="Kinase-like_dom_sf"/>
</dbReference>
<dbReference type="InterPro" id="IPR000719">
    <property type="entry name" value="Prot_kinase_dom"/>
</dbReference>
<name>A0ABW4FED4_9PSEU</name>
<dbReference type="EMBL" id="JBHUCP010000004">
    <property type="protein sequence ID" value="MFD1529058.1"/>
    <property type="molecule type" value="Genomic_DNA"/>
</dbReference>
<organism evidence="3 4">
    <name type="scientific">Pseudonocardia aurantiaca</name>
    <dbReference type="NCBI Taxonomy" id="75290"/>
    <lineage>
        <taxon>Bacteria</taxon>
        <taxon>Bacillati</taxon>
        <taxon>Actinomycetota</taxon>
        <taxon>Actinomycetes</taxon>
        <taxon>Pseudonocardiales</taxon>
        <taxon>Pseudonocardiaceae</taxon>
        <taxon>Pseudonocardia</taxon>
    </lineage>
</organism>
<keyword evidence="1" id="KW-1133">Transmembrane helix</keyword>
<keyword evidence="1" id="KW-0472">Membrane</keyword>
<keyword evidence="1" id="KW-0812">Transmembrane</keyword>
<dbReference type="SUPFAM" id="SSF56112">
    <property type="entry name" value="Protein kinase-like (PK-like)"/>
    <property type="match status" value="1"/>
</dbReference>
<feature type="domain" description="Protein kinase" evidence="2">
    <location>
        <begin position="1"/>
        <end position="252"/>
    </location>
</feature>
<keyword evidence="4" id="KW-1185">Reference proteome</keyword>
<dbReference type="Proteomes" id="UP001597145">
    <property type="component" value="Unassembled WGS sequence"/>
</dbReference>
<dbReference type="Gene3D" id="3.30.200.20">
    <property type="entry name" value="Phosphorylase Kinase, domain 1"/>
    <property type="match status" value="1"/>
</dbReference>
<proteinExistence type="predicted"/>
<dbReference type="Gene3D" id="1.10.510.10">
    <property type="entry name" value="Transferase(Phosphotransferase) domain 1"/>
    <property type="match status" value="1"/>
</dbReference>
<evidence type="ECO:0000259" key="2">
    <source>
        <dbReference type="PROSITE" id="PS50011"/>
    </source>
</evidence>
<accession>A0ABW4FED4</accession>
<comment type="caution">
    <text evidence="3">The sequence shown here is derived from an EMBL/GenBank/DDBJ whole genome shotgun (WGS) entry which is preliminary data.</text>
</comment>